<evidence type="ECO:0000313" key="2">
    <source>
        <dbReference type="EMBL" id="PPU65853.1"/>
    </source>
</evidence>
<evidence type="ECO:0000256" key="1">
    <source>
        <dbReference type="SAM" id="MobiDB-lite"/>
    </source>
</evidence>
<comment type="caution">
    <text evidence="2">The sequence shown here is derived from an EMBL/GenBank/DDBJ whole genome shotgun (WGS) entry which is preliminary data.</text>
</comment>
<dbReference type="OrthoDB" id="9947602at2"/>
<proteinExistence type="predicted"/>
<accession>A0A2S7CW92</accession>
<sequence>MSRTGSGVRHGKRPKWQAGPRALPQRRQISRSDNGIQQGDPARRRNVRQSRRIGADAGSLSVATAH</sequence>
<organism evidence="2 3">
    <name type="scientific">Xanthomonas pisi</name>
    <dbReference type="NCBI Taxonomy" id="56457"/>
    <lineage>
        <taxon>Bacteria</taxon>
        <taxon>Pseudomonadati</taxon>
        <taxon>Pseudomonadota</taxon>
        <taxon>Gammaproteobacteria</taxon>
        <taxon>Lysobacterales</taxon>
        <taxon>Lysobacteraceae</taxon>
        <taxon>Xanthomonas</taxon>
    </lineage>
</organism>
<dbReference type="AlphaFoldDB" id="A0A2S7CW92"/>
<keyword evidence="3" id="KW-1185">Reference proteome</keyword>
<dbReference type="Proteomes" id="UP000238191">
    <property type="component" value="Unassembled WGS sequence"/>
</dbReference>
<reference evidence="3" key="1">
    <citation type="submission" date="2016-08" db="EMBL/GenBank/DDBJ databases">
        <authorList>
            <person name="Merda D."/>
            <person name="Briand M."/>
            <person name="Taghouti G."/>
            <person name="Carrere S."/>
            <person name="Gouzy J."/>
            <person name="Portier P."/>
            <person name="Jacques M.-A."/>
            <person name="Fischer-Le Saux M."/>
        </authorList>
    </citation>
    <scope>NUCLEOTIDE SEQUENCE [LARGE SCALE GENOMIC DNA]</scope>
    <source>
        <strain evidence="3">CFBP4643</strain>
    </source>
</reference>
<protein>
    <submittedName>
        <fullName evidence="2">Uncharacterized protein</fullName>
    </submittedName>
</protein>
<feature type="region of interest" description="Disordered" evidence="1">
    <location>
        <begin position="1"/>
        <end position="66"/>
    </location>
</feature>
<evidence type="ECO:0000313" key="3">
    <source>
        <dbReference type="Proteomes" id="UP000238191"/>
    </source>
</evidence>
<name>A0A2S7CW92_9XANT</name>
<gene>
    <name evidence="2" type="ORF">XpiCFBP4643_19970</name>
</gene>
<dbReference type="EMBL" id="MDEI01000024">
    <property type="protein sequence ID" value="PPU65853.1"/>
    <property type="molecule type" value="Genomic_DNA"/>
</dbReference>